<dbReference type="InterPro" id="IPR008271">
    <property type="entry name" value="Ser/Thr_kinase_AS"/>
</dbReference>
<dbReference type="Gene3D" id="1.25.40.930">
    <property type="match status" value="1"/>
</dbReference>
<keyword evidence="2" id="KW-0158">Chromosome</keyword>
<dbReference type="Gene3D" id="1.10.510.10">
    <property type="entry name" value="Transferase(Phosphotransferase) domain 1"/>
    <property type="match status" value="1"/>
</dbReference>
<dbReference type="GO" id="GO:0007094">
    <property type="term" value="P:mitotic spindle assembly checkpoint signaling"/>
    <property type="evidence" value="ECO:0007669"/>
    <property type="project" value="InterPro"/>
</dbReference>
<dbReference type="GO" id="GO:0000776">
    <property type="term" value="C:kinetochore"/>
    <property type="evidence" value="ECO:0007669"/>
    <property type="project" value="UniProtKB-KW"/>
</dbReference>
<evidence type="ECO:0000256" key="4">
    <source>
        <dbReference type="ARBA" id="ARBA00022838"/>
    </source>
</evidence>
<dbReference type="InterPro" id="IPR012572">
    <property type="entry name" value="Mad3/Bub1_II"/>
</dbReference>
<dbReference type="GO" id="GO:0005524">
    <property type="term" value="F:ATP binding"/>
    <property type="evidence" value="ECO:0007669"/>
    <property type="project" value="UniProtKB-UniRule"/>
</dbReference>
<dbReference type="InterPro" id="IPR013212">
    <property type="entry name" value="Mad3/Bub1_I"/>
</dbReference>
<keyword evidence="11" id="KW-1185">Reference proteome</keyword>
<dbReference type="CDD" id="cd13981">
    <property type="entry name" value="STKc_Bub1_BubR1"/>
    <property type="match status" value="1"/>
</dbReference>
<feature type="domain" description="BUB1 N-terminal" evidence="9">
    <location>
        <begin position="49"/>
        <end position="219"/>
    </location>
</feature>
<dbReference type="Proteomes" id="UP000243052">
    <property type="component" value="Chromosome vii"/>
</dbReference>
<dbReference type="PROSITE" id="PS00108">
    <property type="entry name" value="PROTEIN_KINASE_ST"/>
    <property type="match status" value="1"/>
</dbReference>
<dbReference type="InterPro" id="IPR000719">
    <property type="entry name" value="Prot_kinase_dom"/>
</dbReference>
<evidence type="ECO:0000313" key="10">
    <source>
        <dbReference type="EMBL" id="AMD22158.1"/>
    </source>
</evidence>
<evidence type="ECO:0000259" key="9">
    <source>
        <dbReference type="PROSITE" id="PS51489"/>
    </source>
</evidence>
<reference evidence="10 11" key="1">
    <citation type="submission" date="2016-01" db="EMBL/GenBank/DDBJ databases">
        <title>Genome sequence of the yeast Holleya sinecauda.</title>
        <authorList>
            <person name="Dietrich F.S."/>
        </authorList>
    </citation>
    <scope>NUCLEOTIDE SEQUENCE [LARGE SCALE GENOMIC DNA]</scope>
    <source>
        <strain evidence="10 11">ATCC 58844</strain>
    </source>
</reference>
<evidence type="ECO:0000313" key="11">
    <source>
        <dbReference type="Proteomes" id="UP000243052"/>
    </source>
</evidence>
<dbReference type="PANTHER" id="PTHR14030">
    <property type="entry name" value="MITOTIC CHECKPOINT SERINE/THREONINE-PROTEIN KINASE BUB1"/>
    <property type="match status" value="1"/>
</dbReference>
<dbReference type="EMBL" id="CP014247">
    <property type="protein sequence ID" value="AMD22158.1"/>
    <property type="molecule type" value="Genomic_DNA"/>
</dbReference>
<keyword evidence="4" id="KW-0995">Kinetochore</keyword>
<dbReference type="STRING" id="45286.A0A109V0C6"/>
<evidence type="ECO:0000256" key="1">
    <source>
        <dbReference type="ARBA" id="ARBA00004629"/>
    </source>
</evidence>
<feature type="binding site" evidence="7">
    <location>
        <position position="690"/>
    </location>
    <ligand>
        <name>ATP</name>
        <dbReference type="ChEBI" id="CHEBI:30616"/>
    </ligand>
</feature>
<keyword evidence="6" id="KW-0137">Centromere</keyword>
<dbReference type="SUPFAM" id="SSF56112">
    <property type="entry name" value="Protein kinase-like (PK-like)"/>
    <property type="match status" value="1"/>
</dbReference>
<dbReference type="Pfam" id="PF08311">
    <property type="entry name" value="Mad3_BUB1_I"/>
    <property type="match status" value="1"/>
</dbReference>
<organism evidence="10 11">
    <name type="scientific">Eremothecium sinecaudum</name>
    <dbReference type="NCBI Taxonomy" id="45286"/>
    <lineage>
        <taxon>Eukaryota</taxon>
        <taxon>Fungi</taxon>
        <taxon>Dikarya</taxon>
        <taxon>Ascomycota</taxon>
        <taxon>Saccharomycotina</taxon>
        <taxon>Saccharomycetes</taxon>
        <taxon>Saccharomycetales</taxon>
        <taxon>Saccharomycetaceae</taxon>
        <taxon>Eremothecium</taxon>
    </lineage>
</organism>
<dbReference type="AlphaFoldDB" id="A0A109V0C6"/>
<dbReference type="RefSeq" id="XP_017989154.1">
    <property type="nucleotide sequence ID" value="XM_018133683.1"/>
</dbReference>
<dbReference type="GO" id="GO:0051754">
    <property type="term" value="P:meiotic sister chromatid cohesion, centromeric"/>
    <property type="evidence" value="ECO:0007669"/>
    <property type="project" value="TreeGrafter"/>
</dbReference>
<dbReference type="PROSITE" id="PS50011">
    <property type="entry name" value="PROTEIN_KINASE_DOM"/>
    <property type="match status" value="1"/>
</dbReference>
<gene>
    <name evidence="10" type="ORF">AW171_hschr74181</name>
</gene>
<proteinExistence type="predicted"/>
<evidence type="ECO:0000256" key="5">
    <source>
        <dbReference type="ARBA" id="ARBA00022840"/>
    </source>
</evidence>
<dbReference type="SMART" id="SM00220">
    <property type="entry name" value="S_TKc"/>
    <property type="match status" value="1"/>
</dbReference>
<name>A0A109V0C6_9SACH</name>
<feature type="domain" description="Protein kinase" evidence="8">
    <location>
        <begin position="662"/>
        <end position="960"/>
    </location>
</feature>
<sequence>MPANGLKVSHFDDLEQHKENILPMREGRSAKRLSEAFQQPSGELAEIRLSYEKRLMDELDELDDPLELYLSYISWINTAYPQGATNKQSGMLDVMERCLNYFSNFDTYKNDPRYVKLWMSYIEMFAHSLQEKKDIFVHLLRKQIGEKLAMFYDDFAHVLFQRREYSSAIAVLKRGIEYNARPVQRVRKTLLLFEEKIGDDGVRYDDARHLEDIFASASKVILGKKNSELLQAKPIPVRPSSSNGKVQVFKDENSDEPNGIDLKQSSWITLDSKVRREQENHIQAVPLKPGTKTEKLAQEVVDNHMIGKIPTYQDSIGKSGPVYKILEQPGRKPEKIDCNFDLIYPFHGQEFCFEELLAIARKVYHKQPEINDASTGDSKQPLMKKRRKAILQEKKESPLTSPSIASVSTPRPQEYKKITTTSILPLRDENIDDNTNYSEVRARSPTVTMFSKDAMKEVYSMFNQNYTGPKPPTENDDTTTRFTVFENFTEEFTRKNMDDLTEVKVNDQERTPKKEDLIVAKEMQQGKSTTTPTYKNTLQDYMTPIQERTESAFKAAGSQDEVTKIKRRQSDALSINTAESSPFLTQPEVFLTTPKYIINDPISNELRAQLLQSIQPALQTYSDYYQYSQSLKMSALLKRIHKVTKNANKNPIVDFKKTNDLYCIRAELGEGGYATVYLAESSTGELRALKVEKPASVWEFYILKQVEKRLAKAPILKSIINVSALHCFQDESYLVLNYANQGTILDLINLEKQRTGGTLDECLCMFITVELMKVIECIHEVGIIHGDVKPDNCMIRFEECRSLGDYTPLGDNGWSNKGIFLIDFGRSFDLSLFQIGTKFKANWPTDQQDCPEMREGRPWSYEADYYGLAGIIHAMLFGKYVETTKTSDGRYFLTNSLKRYWKRDIWAPIFDMLLNSGCHAERLPLNAALKEQRSLIENYLERETSTKLRNMILSLESELTRFKQ</sequence>
<evidence type="ECO:0000256" key="3">
    <source>
        <dbReference type="ARBA" id="ARBA00022741"/>
    </source>
</evidence>
<dbReference type="GO" id="GO:0004672">
    <property type="term" value="F:protein kinase activity"/>
    <property type="evidence" value="ECO:0007669"/>
    <property type="project" value="InterPro"/>
</dbReference>
<evidence type="ECO:0000256" key="2">
    <source>
        <dbReference type="ARBA" id="ARBA00022454"/>
    </source>
</evidence>
<dbReference type="SMART" id="SM00777">
    <property type="entry name" value="Mad3_BUB1_I"/>
    <property type="match status" value="1"/>
</dbReference>
<dbReference type="GO" id="GO:0032991">
    <property type="term" value="C:protein-containing complex"/>
    <property type="evidence" value="ECO:0007669"/>
    <property type="project" value="UniProtKB-ARBA"/>
</dbReference>
<dbReference type="InterPro" id="IPR017441">
    <property type="entry name" value="Protein_kinase_ATP_BS"/>
</dbReference>
<comment type="subcellular location">
    <subcellularLocation>
        <location evidence="1">Chromosome</location>
        <location evidence="1">Centromere</location>
        <location evidence="1">Kinetochore</location>
    </subcellularLocation>
</comment>
<dbReference type="InterPro" id="IPR011009">
    <property type="entry name" value="Kinase-like_dom_sf"/>
</dbReference>
<dbReference type="PANTHER" id="PTHR14030:SF4">
    <property type="entry name" value="BUB1 KINASE, ISOFORM A-RELATED"/>
    <property type="match status" value="1"/>
</dbReference>
<dbReference type="PROSITE" id="PS51489">
    <property type="entry name" value="BUB1_N"/>
    <property type="match status" value="1"/>
</dbReference>
<dbReference type="InterPro" id="IPR015661">
    <property type="entry name" value="Bub1/Mad3"/>
</dbReference>
<dbReference type="GO" id="GO:0005634">
    <property type="term" value="C:nucleus"/>
    <property type="evidence" value="ECO:0007669"/>
    <property type="project" value="TreeGrafter"/>
</dbReference>
<evidence type="ECO:0000259" key="8">
    <source>
        <dbReference type="PROSITE" id="PS50011"/>
    </source>
</evidence>
<dbReference type="PROSITE" id="PS00107">
    <property type="entry name" value="PROTEIN_KINASE_ATP"/>
    <property type="match status" value="1"/>
</dbReference>
<dbReference type="Gene3D" id="6.10.20.170">
    <property type="match status" value="1"/>
</dbReference>
<protein>
    <submittedName>
        <fullName evidence="10">HGL182Wp</fullName>
    </submittedName>
</protein>
<dbReference type="Pfam" id="PF08171">
    <property type="entry name" value="Mad3_BUB1_II"/>
    <property type="match status" value="1"/>
</dbReference>
<keyword evidence="3 7" id="KW-0547">Nucleotide-binding</keyword>
<dbReference type="Pfam" id="PF00069">
    <property type="entry name" value="Pkinase"/>
    <property type="match status" value="1"/>
</dbReference>
<dbReference type="GeneID" id="28725500"/>
<dbReference type="OrthoDB" id="248495at2759"/>
<evidence type="ECO:0000256" key="6">
    <source>
        <dbReference type="ARBA" id="ARBA00023328"/>
    </source>
</evidence>
<accession>A0A109V0C6</accession>
<evidence type="ECO:0000256" key="7">
    <source>
        <dbReference type="PROSITE-ProRule" id="PRU10141"/>
    </source>
</evidence>
<dbReference type="Gene3D" id="1.20.58.2070">
    <property type="match status" value="1"/>
</dbReference>
<keyword evidence="5 7" id="KW-0067">ATP-binding</keyword>